<evidence type="ECO:0000313" key="2">
    <source>
        <dbReference type="Proteomes" id="UP000218181"/>
    </source>
</evidence>
<evidence type="ECO:0000313" key="1">
    <source>
        <dbReference type="EMBL" id="PCS00493.1"/>
    </source>
</evidence>
<reference evidence="1 2" key="1">
    <citation type="submission" date="2014-12" db="EMBL/GenBank/DDBJ databases">
        <title>Draft genome sequences of 10 type strains of Lactococcus.</title>
        <authorList>
            <person name="Sun Z."/>
            <person name="Zhong Z."/>
            <person name="Liu W."/>
            <person name="Zhang W."/>
            <person name="Zhang H."/>
        </authorList>
    </citation>
    <scope>NUCLEOTIDE SEQUENCE [LARGE SCALE GENOMIC DNA]</scope>
    <source>
        <strain evidence="1 2">JCM 16395</strain>
    </source>
</reference>
<dbReference type="Gene3D" id="3.40.50.1400">
    <property type="match status" value="1"/>
</dbReference>
<dbReference type="SUPFAM" id="SSF53800">
    <property type="entry name" value="Chelatase"/>
    <property type="match status" value="1"/>
</dbReference>
<dbReference type="Proteomes" id="UP000218181">
    <property type="component" value="Unassembled WGS sequence"/>
</dbReference>
<dbReference type="EMBL" id="JXJU01000004">
    <property type="protein sequence ID" value="PCS00493.1"/>
    <property type="molecule type" value="Genomic_DNA"/>
</dbReference>
<name>A0A2A5RMH3_9LACT</name>
<comment type="caution">
    <text evidence="1">The sequence shown here is derived from an EMBL/GenBank/DDBJ whole genome shotgun (WGS) entry which is preliminary data.</text>
</comment>
<keyword evidence="2" id="KW-1185">Reference proteome</keyword>
<dbReference type="AlphaFoldDB" id="A0A2A5RMH3"/>
<accession>A0A2A5RMH3</accession>
<sequence length="50" mass="6036">MELFLNVRPAKSAEMYKKIWRENDSPLMEYTRVQTDQLNEICEDTMLILQ</sequence>
<dbReference type="RefSeq" id="WP_245811600.1">
    <property type="nucleotide sequence ID" value="NZ_JXJU01000004.1"/>
</dbReference>
<protein>
    <submittedName>
        <fullName evidence="1">Uncharacterized protein</fullName>
    </submittedName>
</protein>
<gene>
    <name evidence="1" type="ORF">RT41_GL001380</name>
</gene>
<proteinExistence type="predicted"/>
<organism evidence="1 2">
    <name type="scientific">Lactococcus fujiensis JCM 16395</name>
    <dbReference type="NCBI Taxonomy" id="1291764"/>
    <lineage>
        <taxon>Bacteria</taxon>
        <taxon>Bacillati</taxon>
        <taxon>Bacillota</taxon>
        <taxon>Bacilli</taxon>
        <taxon>Lactobacillales</taxon>
        <taxon>Streptococcaceae</taxon>
        <taxon>Lactococcus</taxon>
    </lineage>
</organism>